<dbReference type="AlphaFoldDB" id="A0A9X2J269"/>
<comment type="caution">
    <text evidence="2">The sequence shown here is derived from an EMBL/GenBank/DDBJ whole genome shotgun (WGS) entry which is preliminary data.</text>
</comment>
<dbReference type="RefSeq" id="WP_252112162.1">
    <property type="nucleotide sequence ID" value="NZ_JAMSHT010000001.1"/>
</dbReference>
<feature type="domain" description="NAD(P)-binding" evidence="1">
    <location>
        <begin position="7"/>
        <end position="185"/>
    </location>
</feature>
<evidence type="ECO:0000313" key="3">
    <source>
        <dbReference type="Proteomes" id="UP001155128"/>
    </source>
</evidence>
<dbReference type="Gene3D" id="3.40.50.720">
    <property type="entry name" value="NAD(P)-binding Rossmann-like Domain"/>
    <property type="match status" value="1"/>
</dbReference>
<organism evidence="2 3">
    <name type="scientific">Sphingomicrobium sediminis</name>
    <dbReference type="NCBI Taxonomy" id="2950949"/>
    <lineage>
        <taxon>Bacteria</taxon>
        <taxon>Pseudomonadati</taxon>
        <taxon>Pseudomonadota</taxon>
        <taxon>Alphaproteobacteria</taxon>
        <taxon>Sphingomonadales</taxon>
        <taxon>Sphingomonadaceae</taxon>
        <taxon>Sphingomicrobium</taxon>
    </lineage>
</organism>
<sequence length="198" mass="20756">MNILIAGATGNTGKRLANLLSSDGHHVIAMHRESSDTTGLSAGAELRQADLTDLPPDICRGVDVVVFAAGSGGDTDEEMTDKVDREGAISLIDIASTSNARRFVMLSSVGAGDPDPDSDLAHYLKAKHDADEHLKASQIEHAIIRPVSLTNEDGVRDIILGDEVDPSAKAHRGDVAAVLARAATQDELAGRTVLMQSA</sequence>
<name>A0A9X2J269_9SPHN</name>
<evidence type="ECO:0000259" key="1">
    <source>
        <dbReference type="Pfam" id="PF13460"/>
    </source>
</evidence>
<dbReference type="Proteomes" id="UP001155128">
    <property type="component" value="Unassembled WGS sequence"/>
</dbReference>
<protein>
    <submittedName>
        <fullName evidence="2">SDR family oxidoreductase</fullName>
    </submittedName>
</protein>
<gene>
    <name evidence="2" type="ORF">NDO55_02665</name>
</gene>
<dbReference type="SUPFAM" id="SSF51735">
    <property type="entry name" value="NAD(P)-binding Rossmann-fold domains"/>
    <property type="match status" value="1"/>
</dbReference>
<dbReference type="PANTHER" id="PTHR15020:SF50">
    <property type="entry name" value="UPF0659 PROTEIN YMR090W"/>
    <property type="match status" value="1"/>
</dbReference>
<evidence type="ECO:0000313" key="2">
    <source>
        <dbReference type="EMBL" id="MCM8556720.1"/>
    </source>
</evidence>
<keyword evidence="3" id="KW-1185">Reference proteome</keyword>
<dbReference type="InterPro" id="IPR016040">
    <property type="entry name" value="NAD(P)-bd_dom"/>
</dbReference>
<dbReference type="InterPro" id="IPR036291">
    <property type="entry name" value="NAD(P)-bd_dom_sf"/>
</dbReference>
<reference evidence="2" key="1">
    <citation type="submission" date="2022-06" db="EMBL/GenBank/DDBJ databases">
        <title>Sphingomicrobium sedimins sp. nov., a marine bacterium isolated from tidal flat.</title>
        <authorList>
            <person name="Kim C.-H."/>
            <person name="Yoo Y."/>
            <person name="Kim J.-J."/>
        </authorList>
    </citation>
    <scope>NUCLEOTIDE SEQUENCE</scope>
    <source>
        <strain evidence="2">GRR-S6-50</strain>
    </source>
</reference>
<dbReference type="EMBL" id="JAMSHT010000001">
    <property type="protein sequence ID" value="MCM8556720.1"/>
    <property type="molecule type" value="Genomic_DNA"/>
</dbReference>
<dbReference type="CDD" id="cd05243">
    <property type="entry name" value="SDR_a5"/>
    <property type="match status" value="1"/>
</dbReference>
<dbReference type="PANTHER" id="PTHR15020">
    <property type="entry name" value="FLAVIN REDUCTASE-RELATED"/>
    <property type="match status" value="1"/>
</dbReference>
<accession>A0A9X2J269</accession>
<dbReference type="Pfam" id="PF13460">
    <property type="entry name" value="NAD_binding_10"/>
    <property type="match status" value="1"/>
</dbReference>
<proteinExistence type="predicted"/>